<dbReference type="GO" id="GO:0005737">
    <property type="term" value="C:cytoplasm"/>
    <property type="evidence" value="ECO:0007669"/>
    <property type="project" value="UniProtKB-SubCell"/>
</dbReference>
<comment type="subcellular location">
    <subcellularLocation>
        <location evidence="1">Cytoplasm</location>
    </subcellularLocation>
</comment>
<reference evidence="13 14" key="1">
    <citation type="journal article" date="2018" name="BMC Genomics">
        <title>Whole genome sequencing and function prediction of 133 gut anaerobes isolated from chicken caecum in pure cultures.</title>
        <authorList>
            <person name="Medvecky M."/>
            <person name="Cejkova D."/>
            <person name="Polansky O."/>
            <person name="Karasova D."/>
            <person name="Kubasova T."/>
            <person name="Cizek A."/>
            <person name="Rychlik I."/>
        </authorList>
    </citation>
    <scope>NUCLEOTIDE SEQUENCE [LARGE SCALE GENOMIC DNA]</scope>
    <source>
        <strain evidence="13 14">An13</strain>
    </source>
</reference>
<sequence>MNIEKWTTAMQEAMQKAMQQALDMSCQVVDVEDFLLALLEDTSGILYRVLSKAHVDIQQLTTFLRNKQQQKPRVGGIDESQMRISYDLNQLLIKAQKVMNDYKDEYTSVEHLIMAMFEVQSTFIQEIIRQYHLNKKELEKIIKEMRGGNMVNNPQPENQYEVLTKYGRDLIQDVKDGKLDPVIGRDEEIRRVIQILSRKTKNNPILIGEPGVGKTAIVEGLAWRIFKNDVPVSLQNKTLYELDLGALVAGAKYRGEFEERLKAVLNEIKKSEGNIILFIDEIHQLVGAGKTDGAMDAANLLKPMLARGELHCIGATTLDEYRMYIEKDAALERRFQKVQVDEPDSDDTIAILRGLKDSFESHHGVQITDSAIVAAVNMSERYITDRFLPDKAIDLIDEACASVRMEIDSLPEELDVITREKNRLEMERISIEKEDKNADNEKRLNEIKSRIASLDEQVTGLTDKWKEEKKALDHIKELKDQKVRYEALKDKYETEGNLEEASKIKYETLPRINKEIADYQSQESDDALLQEKVTVDTVSEVIARWTGIPIHKLMESEREKLLHLDDTLRKRVIGQDEAIEKICDAILRSRAGINDENRPIGSFMFLGPTGVGKTEVAKSLAEQLFDSEKNIVRIDMSEYMEKFSVSRLLGAPPGYVGYEEGGQLTEAVRRAPYSIVLLDEIEKAHPEVFNVLLQVLDDGRITDSKGNVVSFKNTIIIMTSNIGSQYLLQGNNEETRHEVEMELKAHFKPEFLNRIDEIIMFNSLDNQVVYKIIDKFIAQLSTRLEQQNISVQVSDGAKEEIAREGFDPTFGARPLKRFIQGHIETLVAKEMIKGTIQKDDHIVIDYQNQQFIIRKS</sequence>
<dbReference type="Pfam" id="PF00004">
    <property type="entry name" value="AAA"/>
    <property type="match status" value="1"/>
</dbReference>
<dbReference type="GO" id="GO:0016887">
    <property type="term" value="F:ATP hydrolysis activity"/>
    <property type="evidence" value="ECO:0007669"/>
    <property type="project" value="InterPro"/>
</dbReference>
<evidence type="ECO:0000256" key="4">
    <source>
        <dbReference type="ARBA" id="ARBA00022741"/>
    </source>
</evidence>
<evidence type="ECO:0000313" key="14">
    <source>
        <dbReference type="Proteomes" id="UP000195305"/>
    </source>
</evidence>
<dbReference type="InterPro" id="IPR018368">
    <property type="entry name" value="ClpA/B_CS1"/>
</dbReference>
<evidence type="ECO:0000256" key="7">
    <source>
        <dbReference type="ARBA" id="ARBA00023186"/>
    </source>
</evidence>
<dbReference type="SUPFAM" id="SSF81923">
    <property type="entry name" value="Double Clp-N motif"/>
    <property type="match status" value="1"/>
</dbReference>
<dbReference type="Pfam" id="PF02861">
    <property type="entry name" value="Clp_N"/>
    <property type="match status" value="1"/>
</dbReference>
<evidence type="ECO:0000256" key="9">
    <source>
        <dbReference type="PROSITE-ProRule" id="PRU01251"/>
    </source>
</evidence>
<dbReference type="Pfam" id="PF07724">
    <property type="entry name" value="AAA_2"/>
    <property type="match status" value="1"/>
</dbReference>
<dbReference type="CDD" id="cd00009">
    <property type="entry name" value="AAA"/>
    <property type="match status" value="1"/>
</dbReference>
<dbReference type="InterPro" id="IPR019489">
    <property type="entry name" value="Clp_ATPase_C"/>
</dbReference>
<dbReference type="Gene3D" id="3.40.50.300">
    <property type="entry name" value="P-loop containing nucleotide triphosphate hydrolases"/>
    <property type="match status" value="3"/>
</dbReference>
<dbReference type="OrthoDB" id="9803641at2"/>
<dbReference type="Pfam" id="PF10431">
    <property type="entry name" value="ClpB_D2-small"/>
    <property type="match status" value="1"/>
</dbReference>
<gene>
    <name evidence="13" type="ORF">B5E75_04155</name>
</gene>
<dbReference type="Gene3D" id="1.10.8.60">
    <property type="match status" value="1"/>
</dbReference>
<evidence type="ECO:0000256" key="11">
    <source>
        <dbReference type="SAM" id="Coils"/>
    </source>
</evidence>
<dbReference type="EMBL" id="NFLJ01000009">
    <property type="protein sequence ID" value="OUQ35225.1"/>
    <property type="molecule type" value="Genomic_DNA"/>
</dbReference>
<keyword evidence="5 10" id="KW-0067">ATP-binding</keyword>
<dbReference type="FunFam" id="3.40.50.300:FF:000010">
    <property type="entry name" value="Chaperone clpB 1, putative"/>
    <property type="match status" value="1"/>
</dbReference>
<proteinExistence type="inferred from homology"/>
<evidence type="ECO:0000259" key="12">
    <source>
        <dbReference type="PROSITE" id="PS51903"/>
    </source>
</evidence>
<protein>
    <submittedName>
        <fullName evidence="13">ATP-dependent chaperone ClpB</fullName>
    </submittedName>
</protein>
<dbReference type="PROSITE" id="PS00870">
    <property type="entry name" value="CLPAB_1"/>
    <property type="match status" value="1"/>
</dbReference>
<dbReference type="GO" id="GO:0005524">
    <property type="term" value="F:ATP binding"/>
    <property type="evidence" value="ECO:0007669"/>
    <property type="project" value="UniProtKB-KW"/>
</dbReference>
<dbReference type="FunFam" id="3.40.50.300:FF:000120">
    <property type="entry name" value="ATP-dependent chaperone ClpB"/>
    <property type="match status" value="1"/>
</dbReference>
<organism evidence="13 14">
    <name type="scientific">Massilimicrobiota timonensis</name>
    <dbReference type="NCBI Taxonomy" id="1776392"/>
    <lineage>
        <taxon>Bacteria</taxon>
        <taxon>Bacillati</taxon>
        <taxon>Bacillota</taxon>
        <taxon>Erysipelotrichia</taxon>
        <taxon>Erysipelotrichales</taxon>
        <taxon>Erysipelotrichaceae</taxon>
        <taxon>Massilimicrobiota</taxon>
    </lineage>
</organism>
<dbReference type="PROSITE" id="PS00871">
    <property type="entry name" value="CLPAB_2"/>
    <property type="match status" value="1"/>
</dbReference>
<dbReference type="Pfam" id="PF17871">
    <property type="entry name" value="AAA_lid_9"/>
    <property type="match status" value="1"/>
</dbReference>
<dbReference type="InterPro" id="IPR027417">
    <property type="entry name" value="P-loop_NTPase"/>
</dbReference>
<dbReference type="AlphaFoldDB" id="A0A1Y4SZ77"/>
<comment type="caution">
    <text evidence="13">The sequence shown here is derived from an EMBL/GenBank/DDBJ whole genome shotgun (WGS) entry which is preliminary data.</text>
</comment>
<feature type="domain" description="Clp R" evidence="12">
    <location>
        <begin position="3"/>
        <end position="148"/>
    </location>
</feature>
<dbReference type="PROSITE" id="PS51903">
    <property type="entry name" value="CLP_R"/>
    <property type="match status" value="1"/>
</dbReference>
<dbReference type="CDD" id="cd19499">
    <property type="entry name" value="RecA-like_ClpB_Hsp104-like"/>
    <property type="match status" value="1"/>
</dbReference>
<dbReference type="FunFam" id="3.40.50.300:FF:000025">
    <property type="entry name" value="ATP-dependent Clp protease subunit"/>
    <property type="match status" value="1"/>
</dbReference>
<dbReference type="InterPro" id="IPR036628">
    <property type="entry name" value="Clp_N_dom_sf"/>
</dbReference>
<dbReference type="InterPro" id="IPR003593">
    <property type="entry name" value="AAA+_ATPase"/>
</dbReference>
<dbReference type="InterPro" id="IPR004176">
    <property type="entry name" value="Clp_R_N"/>
</dbReference>
<dbReference type="GO" id="GO:0034605">
    <property type="term" value="P:cellular response to heat"/>
    <property type="evidence" value="ECO:0007669"/>
    <property type="project" value="TreeGrafter"/>
</dbReference>
<dbReference type="Proteomes" id="UP000195305">
    <property type="component" value="Unassembled WGS sequence"/>
</dbReference>
<keyword evidence="3 9" id="KW-0677">Repeat</keyword>
<evidence type="ECO:0000256" key="1">
    <source>
        <dbReference type="ARBA" id="ARBA00004496"/>
    </source>
</evidence>
<dbReference type="InterPro" id="IPR028299">
    <property type="entry name" value="ClpA/B_CS2"/>
</dbReference>
<evidence type="ECO:0000256" key="8">
    <source>
        <dbReference type="ARBA" id="ARBA00026057"/>
    </source>
</evidence>
<dbReference type="InterPro" id="IPR041546">
    <property type="entry name" value="ClpA/ClpB_AAA_lid"/>
</dbReference>
<evidence type="ECO:0000256" key="2">
    <source>
        <dbReference type="ARBA" id="ARBA00008675"/>
    </source>
</evidence>
<dbReference type="InterPro" id="IPR001270">
    <property type="entry name" value="ClpA/B"/>
</dbReference>
<dbReference type="Gene3D" id="1.10.1780.10">
    <property type="entry name" value="Clp, N-terminal domain"/>
    <property type="match status" value="1"/>
</dbReference>
<name>A0A1Y4SZ77_9FIRM</name>
<dbReference type="RefSeq" id="WP_087357531.1">
    <property type="nucleotide sequence ID" value="NZ_NFLJ01000009.1"/>
</dbReference>
<dbReference type="PRINTS" id="PR00300">
    <property type="entry name" value="CLPPROTEASEA"/>
</dbReference>
<evidence type="ECO:0000313" key="13">
    <source>
        <dbReference type="EMBL" id="OUQ35225.1"/>
    </source>
</evidence>
<keyword evidence="14" id="KW-1185">Reference proteome</keyword>
<comment type="subunit">
    <text evidence="8">Homohexamer. The oligomerization is ATP-dependent.</text>
</comment>
<keyword evidence="6 11" id="KW-0175">Coiled coil</keyword>
<feature type="coiled-coil region" evidence="11">
    <location>
        <begin position="407"/>
        <end position="495"/>
    </location>
</feature>
<keyword evidence="4 10" id="KW-0547">Nucleotide-binding</keyword>
<dbReference type="SMART" id="SM01086">
    <property type="entry name" value="ClpB_D2-small"/>
    <property type="match status" value="1"/>
</dbReference>
<evidence type="ECO:0000256" key="3">
    <source>
        <dbReference type="ARBA" id="ARBA00022737"/>
    </source>
</evidence>
<dbReference type="SMART" id="SM00382">
    <property type="entry name" value="AAA"/>
    <property type="match status" value="2"/>
</dbReference>
<dbReference type="InterPro" id="IPR050130">
    <property type="entry name" value="ClpA_ClpB"/>
</dbReference>
<evidence type="ECO:0000256" key="6">
    <source>
        <dbReference type="ARBA" id="ARBA00023054"/>
    </source>
</evidence>
<accession>A0A1Y4SZ77</accession>
<keyword evidence="7 10" id="KW-0143">Chaperone</keyword>
<dbReference type="PANTHER" id="PTHR11638">
    <property type="entry name" value="ATP-DEPENDENT CLP PROTEASE"/>
    <property type="match status" value="1"/>
</dbReference>
<comment type="similarity">
    <text evidence="2 10">Belongs to the ClpA/ClpB family.</text>
</comment>
<dbReference type="InterPro" id="IPR003959">
    <property type="entry name" value="ATPase_AAA_core"/>
</dbReference>
<dbReference type="SUPFAM" id="SSF52540">
    <property type="entry name" value="P-loop containing nucleoside triphosphate hydrolases"/>
    <property type="match status" value="2"/>
</dbReference>
<dbReference type="PANTHER" id="PTHR11638:SF18">
    <property type="entry name" value="HEAT SHOCK PROTEIN 104"/>
    <property type="match status" value="1"/>
</dbReference>
<evidence type="ECO:0000256" key="10">
    <source>
        <dbReference type="RuleBase" id="RU004432"/>
    </source>
</evidence>
<evidence type="ECO:0000256" key="5">
    <source>
        <dbReference type="ARBA" id="ARBA00022840"/>
    </source>
</evidence>